<dbReference type="Pfam" id="PF01476">
    <property type="entry name" value="LysM"/>
    <property type="match status" value="1"/>
</dbReference>
<protein>
    <recommendedName>
        <fullName evidence="3">LysM domain-containing protein</fullName>
    </recommendedName>
</protein>
<dbReference type="Gene3D" id="3.10.350.10">
    <property type="entry name" value="LysM domain"/>
    <property type="match status" value="1"/>
</dbReference>
<evidence type="ECO:0000313" key="5">
    <source>
        <dbReference type="Proteomes" id="UP000051586"/>
    </source>
</evidence>
<feature type="chain" id="PRO_5006415756" description="LysM domain-containing protein" evidence="2">
    <location>
        <begin position="30"/>
        <end position="203"/>
    </location>
</feature>
<dbReference type="Proteomes" id="UP000051586">
    <property type="component" value="Unassembled WGS sequence"/>
</dbReference>
<sequence>MRNISFKSIAAFAAIATGILFAGAQSANAASKITVQSGDTLSGLAATYNISIDSLQKANNIKDINKIFAGEVFIIGDDGQIKANPNNAAVKAATPAVPTEQAGAQTSKPQPVAQPKAQPAPQSNQQPAAVNNDGSMESIAKVESGGSYTARNGQYIGKYQLSASYLNGDYSPANQERVAREYAISRYGSIQNAVNFRASHNYW</sequence>
<reference evidence="4 5" key="1">
    <citation type="journal article" date="2015" name="Genome Announc.">
        <title>Expanding the biotechnology potential of lactobacilli through comparative genomics of 213 strains and associated genera.</title>
        <authorList>
            <person name="Sun Z."/>
            <person name="Harris H.M."/>
            <person name="McCann A."/>
            <person name="Guo C."/>
            <person name="Argimon S."/>
            <person name="Zhang W."/>
            <person name="Yang X."/>
            <person name="Jeffery I.B."/>
            <person name="Cooney J.C."/>
            <person name="Kagawa T.F."/>
            <person name="Liu W."/>
            <person name="Song Y."/>
            <person name="Salvetti E."/>
            <person name="Wrobel A."/>
            <person name="Rasinkangas P."/>
            <person name="Parkhill J."/>
            <person name="Rea M.C."/>
            <person name="O'Sullivan O."/>
            <person name="Ritari J."/>
            <person name="Douillard F.P."/>
            <person name="Paul Ross R."/>
            <person name="Yang R."/>
            <person name="Briner A.E."/>
            <person name="Felis G.E."/>
            <person name="de Vos W.M."/>
            <person name="Barrangou R."/>
            <person name="Klaenhammer T.R."/>
            <person name="Caufield P.W."/>
            <person name="Cui Y."/>
            <person name="Zhang H."/>
            <person name="O'Toole P.W."/>
        </authorList>
    </citation>
    <scope>NUCLEOTIDE SEQUENCE [LARGE SCALE GENOMIC DNA]</scope>
    <source>
        <strain evidence="4 5">DSM 22689</strain>
    </source>
</reference>
<keyword evidence="2" id="KW-0732">Signal</keyword>
<evidence type="ECO:0000259" key="3">
    <source>
        <dbReference type="PROSITE" id="PS51782"/>
    </source>
</evidence>
<dbReference type="CDD" id="cd00118">
    <property type="entry name" value="LysM"/>
    <property type="match status" value="1"/>
</dbReference>
<dbReference type="SUPFAM" id="SSF54106">
    <property type="entry name" value="LysM domain"/>
    <property type="match status" value="1"/>
</dbReference>
<evidence type="ECO:0000256" key="1">
    <source>
        <dbReference type="SAM" id="MobiDB-lite"/>
    </source>
</evidence>
<dbReference type="InterPro" id="IPR018392">
    <property type="entry name" value="LysM"/>
</dbReference>
<dbReference type="EMBL" id="AYZI01000002">
    <property type="protein sequence ID" value="KRM92255.1"/>
    <property type="molecule type" value="Genomic_DNA"/>
</dbReference>
<feature type="compositionally biased region" description="Low complexity" evidence="1">
    <location>
        <begin position="107"/>
        <end position="131"/>
    </location>
</feature>
<feature type="signal peptide" evidence="2">
    <location>
        <begin position="1"/>
        <end position="29"/>
    </location>
</feature>
<gene>
    <name evidence="4" type="ORF">FC87_GL000382</name>
</gene>
<evidence type="ECO:0000256" key="2">
    <source>
        <dbReference type="SAM" id="SignalP"/>
    </source>
</evidence>
<name>A0A0R2CKV5_9LACO</name>
<feature type="region of interest" description="Disordered" evidence="1">
    <location>
        <begin position="92"/>
        <end position="132"/>
    </location>
</feature>
<dbReference type="PATRIC" id="fig|1423745.4.peg.411"/>
<accession>A0A0R2CKV5</accession>
<organism evidence="4 5">
    <name type="scientific">Fructilactobacillus florum DSM 22689 = JCM 16035</name>
    <dbReference type="NCBI Taxonomy" id="1423745"/>
    <lineage>
        <taxon>Bacteria</taxon>
        <taxon>Bacillati</taxon>
        <taxon>Bacillota</taxon>
        <taxon>Bacilli</taxon>
        <taxon>Lactobacillales</taxon>
        <taxon>Lactobacillaceae</taxon>
        <taxon>Fructilactobacillus</taxon>
    </lineage>
</organism>
<dbReference type="SMART" id="SM00257">
    <property type="entry name" value="LysM"/>
    <property type="match status" value="1"/>
</dbReference>
<dbReference type="RefSeq" id="WP_054690449.1">
    <property type="nucleotide sequence ID" value="NZ_AYZI01000002.1"/>
</dbReference>
<evidence type="ECO:0000313" key="4">
    <source>
        <dbReference type="EMBL" id="KRM92255.1"/>
    </source>
</evidence>
<comment type="caution">
    <text evidence="4">The sequence shown here is derived from an EMBL/GenBank/DDBJ whole genome shotgun (WGS) entry which is preliminary data.</text>
</comment>
<feature type="domain" description="LysM" evidence="3">
    <location>
        <begin position="31"/>
        <end position="75"/>
    </location>
</feature>
<dbReference type="InterPro" id="IPR036779">
    <property type="entry name" value="LysM_dom_sf"/>
</dbReference>
<proteinExistence type="predicted"/>
<dbReference type="AlphaFoldDB" id="A0A0R2CKV5"/>
<dbReference type="PROSITE" id="PS51782">
    <property type="entry name" value="LYSM"/>
    <property type="match status" value="1"/>
</dbReference>
<dbReference type="STRING" id="1423745.GCA_001311215_01081"/>